<evidence type="ECO:0000313" key="2">
    <source>
        <dbReference type="EMBL" id="KAK4210396.1"/>
    </source>
</evidence>
<feature type="chain" id="PRO_5042812149" evidence="1">
    <location>
        <begin position="23"/>
        <end position="369"/>
    </location>
</feature>
<proteinExistence type="predicted"/>
<accession>A0AAN7B2J9</accession>
<evidence type="ECO:0000256" key="1">
    <source>
        <dbReference type="SAM" id="SignalP"/>
    </source>
</evidence>
<reference evidence="2" key="2">
    <citation type="submission" date="2023-05" db="EMBL/GenBank/DDBJ databases">
        <authorList>
            <consortium name="Lawrence Berkeley National Laboratory"/>
            <person name="Steindorff A."/>
            <person name="Hensen N."/>
            <person name="Bonometti L."/>
            <person name="Westerberg I."/>
            <person name="Brannstrom I.O."/>
            <person name="Guillou S."/>
            <person name="Cros-Aarteil S."/>
            <person name="Calhoun S."/>
            <person name="Haridas S."/>
            <person name="Kuo A."/>
            <person name="Mondo S."/>
            <person name="Pangilinan J."/>
            <person name="Riley R."/>
            <person name="Labutti K."/>
            <person name="Andreopoulos B."/>
            <person name="Lipzen A."/>
            <person name="Chen C."/>
            <person name="Yanf M."/>
            <person name="Daum C."/>
            <person name="Ng V."/>
            <person name="Clum A."/>
            <person name="Ohm R."/>
            <person name="Martin F."/>
            <person name="Silar P."/>
            <person name="Natvig D."/>
            <person name="Lalanne C."/>
            <person name="Gautier V."/>
            <person name="Ament-Velasquez S.L."/>
            <person name="Kruys A."/>
            <person name="Hutchinson M.I."/>
            <person name="Powell A.J."/>
            <person name="Barry K."/>
            <person name="Miller A.N."/>
            <person name="Grigoriev I.V."/>
            <person name="Debuchy R."/>
            <person name="Gladieux P."/>
            <person name="Thoren M.H."/>
            <person name="Johannesson H."/>
        </authorList>
    </citation>
    <scope>NUCLEOTIDE SEQUENCE</scope>
    <source>
        <strain evidence="2">PSN293</strain>
    </source>
</reference>
<dbReference type="SUPFAM" id="SSF63829">
    <property type="entry name" value="Calcium-dependent phosphotriesterase"/>
    <property type="match status" value="1"/>
</dbReference>
<organism evidence="2 3">
    <name type="scientific">Rhypophila decipiens</name>
    <dbReference type="NCBI Taxonomy" id="261697"/>
    <lineage>
        <taxon>Eukaryota</taxon>
        <taxon>Fungi</taxon>
        <taxon>Dikarya</taxon>
        <taxon>Ascomycota</taxon>
        <taxon>Pezizomycotina</taxon>
        <taxon>Sordariomycetes</taxon>
        <taxon>Sordariomycetidae</taxon>
        <taxon>Sordariales</taxon>
        <taxon>Naviculisporaceae</taxon>
        <taxon>Rhypophila</taxon>
    </lineage>
</organism>
<dbReference type="CDD" id="cd12811">
    <property type="entry name" value="MALA"/>
    <property type="match status" value="1"/>
</dbReference>
<dbReference type="Proteomes" id="UP001301769">
    <property type="component" value="Unassembled WGS sequence"/>
</dbReference>
<protein>
    <submittedName>
        <fullName evidence="2">Uncharacterized protein</fullName>
    </submittedName>
</protein>
<keyword evidence="1" id="KW-0732">Signal</keyword>
<feature type="signal peptide" evidence="1">
    <location>
        <begin position="1"/>
        <end position="22"/>
    </location>
</feature>
<dbReference type="EMBL" id="MU858176">
    <property type="protein sequence ID" value="KAK4210396.1"/>
    <property type="molecule type" value="Genomic_DNA"/>
</dbReference>
<name>A0AAN7B2J9_9PEZI</name>
<evidence type="ECO:0000313" key="3">
    <source>
        <dbReference type="Proteomes" id="UP001301769"/>
    </source>
</evidence>
<dbReference type="AlphaFoldDB" id="A0AAN7B2J9"/>
<gene>
    <name evidence="2" type="ORF">QBC37DRAFT_322274</name>
</gene>
<keyword evidence="3" id="KW-1185">Reference proteome</keyword>
<sequence>MGSYSLFALLLAAAGLFPFTSGSSTYHGKKKECHPFNKPGNMTLHQYQLYPETAAWDTNRCVAYFCALFNGSIAEYNPYTTKFTVIPFPGITHAPDQHASGIDYNPSTGLLHIVIDSQRPFLTEGADVSGDNWLIRYNPSTRTEIWRANLTSVTNGLWGGFQDVALDSKGNAYVIGTYPKSVLKVSNSGTISVWYPPQTTNTKVRGYTGAASLYGQDAMVVVDNEGVPESELVGNSNIYRFDLTKPTGIPIKIPRFPNTQFGPGDKIHFPPAYKQTVALIADDYRGTIVLRSKDGKWKEAEHLGLIPNDYPIFFERITPSTVQLGPKRQYLIGNNFPGPIVPGTTGGNHSDFPLFDITREVERLLKKKP</sequence>
<comment type="caution">
    <text evidence="2">The sequence shown here is derived from an EMBL/GenBank/DDBJ whole genome shotgun (WGS) entry which is preliminary data.</text>
</comment>
<dbReference type="InterPro" id="IPR054550">
    <property type="entry name" value="Mala_s_1-like"/>
</dbReference>
<reference evidence="2" key="1">
    <citation type="journal article" date="2023" name="Mol. Phylogenet. Evol.">
        <title>Genome-scale phylogeny and comparative genomics of the fungal order Sordariales.</title>
        <authorList>
            <person name="Hensen N."/>
            <person name="Bonometti L."/>
            <person name="Westerberg I."/>
            <person name="Brannstrom I.O."/>
            <person name="Guillou S."/>
            <person name="Cros-Aarteil S."/>
            <person name="Calhoun S."/>
            <person name="Haridas S."/>
            <person name="Kuo A."/>
            <person name="Mondo S."/>
            <person name="Pangilinan J."/>
            <person name="Riley R."/>
            <person name="LaButti K."/>
            <person name="Andreopoulos B."/>
            <person name="Lipzen A."/>
            <person name="Chen C."/>
            <person name="Yan M."/>
            <person name="Daum C."/>
            <person name="Ng V."/>
            <person name="Clum A."/>
            <person name="Steindorff A."/>
            <person name="Ohm R.A."/>
            <person name="Martin F."/>
            <person name="Silar P."/>
            <person name="Natvig D.O."/>
            <person name="Lalanne C."/>
            <person name="Gautier V."/>
            <person name="Ament-Velasquez S.L."/>
            <person name="Kruys A."/>
            <person name="Hutchinson M.I."/>
            <person name="Powell A.J."/>
            <person name="Barry K."/>
            <person name="Miller A.N."/>
            <person name="Grigoriev I.V."/>
            <person name="Debuchy R."/>
            <person name="Gladieux P."/>
            <person name="Hiltunen Thoren M."/>
            <person name="Johannesson H."/>
        </authorList>
    </citation>
    <scope>NUCLEOTIDE SEQUENCE</scope>
    <source>
        <strain evidence="2">PSN293</strain>
    </source>
</reference>
<dbReference type="Pfam" id="PF22701">
    <property type="entry name" value="Mala_s_1-like"/>
    <property type="match status" value="1"/>
</dbReference>